<dbReference type="PANTHER" id="PTHR42951:SF4">
    <property type="entry name" value="ACYL-COENZYME A THIOESTERASE MBLAC2"/>
    <property type="match status" value="1"/>
</dbReference>
<name>A0A1M5FXB0_9BACT</name>
<accession>A0A1M5FXB0</accession>
<dbReference type="SMART" id="SM00849">
    <property type="entry name" value="Lactamase_B"/>
    <property type="match status" value="1"/>
</dbReference>
<dbReference type="Gene3D" id="3.60.15.10">
    <property type="entry name" value="Ribonuclease Z/Hydroxyacylglutathione hydrolase-like"/>
    <property type="match status" value="1"/>
</dbReference>
<proteinExistence type="inferred from homology"/>
<dbReference type="InterPro" id="IPR050855">
    <property type="entry name" value="NDM-1-like"/>
</dbReference>
<dbReference type="InterPro" id="IPR011990">
    <property type="entry name" value="TPR-like_helical_dom_sf"/>
</dbReference>
<dbReference type="GO" id="GO:0017001">
    <property type="term" value="P:antibiotic catabolic process"/>
    <property type="evidence" value="ECO:0007669"/>
    <property type="project" value="UniProtKB-ARBA"/>
</dbReference>
<dbReference type="InterPro" id="IPR001279">
    <property type="entry name" value="Metallo-B-lactamas"/>
</dbReference>
<keyword evidence="4" id="KW-1185">Reference proteome</keyword>
<dbReference type="Pfam" id="PF00753">
    <property type="entry name" value="Lactamase_B"/>
    <property type="match status" value="1"/>
</dbReference>
<comment type="similarity">
    <text evidence="1">Belongs to the metallo-beta-lactamase superfamily. Class-B beta-lactamase family.</text>
</comment>
<dbReference type="InterPro" id="IPR036866">
    <property type="entry name" value="RibonucZ/Hydroxyglut_hydro"/>
</dbReference>
<gene>
    <name evidence="3" type="ORF">SAMN02745206_03007</name>
</gene>
<dbReference type="RefSeq" id="WP_073040883.1">
    <property type="nucleotide sequence ID" value="NZ_FQVB01000033.1"/>
</dbReference>
<evidence type="ECO:0000313" key="4">
    <source>
        <dbReference type="Proteomes" id="UP000184076"/>
    </source>
</evidence>
<sequence>MKTFEGEDSRLAGLGWIPDSGPCSGAYVLHGGRTLIDTGNMLGLVDELREMGPVENLERILLTHAHFDHVGGMAEIYQVTAPDLFVHKLTREYLKLLRPPFPEFFRSVEEAGKMHFVEDGDVIDGDPPLEVLHLPGHTAGDLAFYWRDAGALFGGDAVLPHKERFAAVLSKPDEVLGGRMQDKVSTLRRLLSLPIRHLFPGHGEPVLHKGDRQVKIALVTLYQALHENPPETAWLLMARDLLDAGQPEEARECWKKARSIAPDSDGVAQMAKIFE</sequence>
<dbReference type="PANTHER" id="PTHR42951">
    <property type="entry name" value="METALLO-BETA-LACTAMASE DOMAIN-CONTAINING"/>
    <property type="match status" value="1"/>
</dbReference>
<dbReference type="SUPFAM" id="SSF56281">
    <property type="entry name" value="Metallo-hydrolase/oxidoreductase"/>
    <property type="match status" value="1"/>
</dbReference>
<dbReference type="AlphaFoldDB" id="A0A1M5FXB0"/>
<dbReference type="SUPFAM" id="SSF48452">
    <property type="entry name" value="TPR-like"/>
    <property type="match status" value="1"/>
</dbReference>
<evidence type="ECO:0000259" key="2">
    <source>
        <dbReference type="SMART" id="SM00849"/>
    </source>
</evidence>
<dbReference type="OrthoDB" id="9802248at2"/>
<evidence type="ECO:0000313" key="3">
    <source>
        <dbReference type="EMBL" id="SHF96175.1"/>
    </source>
</evidence>
<dbReference type="Proteomes" id="UP000184076">
    <property type="component" value="Unassembled WGS sequence"/>
</dbReference>
<feature type="domain" description="Metallo-beta-lactamase" evidence="2">
    <location>
        <begin position="22"/>
        <end position="202"/>
    </location>
</feature>
<evidence type="ECO:0000256" key="1">
    <source>
        <dbReference type="ARBA" id="ARBA00005250"/>
    </source>
</evidence>
<protein>
    <submittedName>
        <fullName evidence="3">Glyoxylase, beta-lactamase superfamily II</fullName>
    </submittedName>
</protein>
<dbReference type="EMBL" id="FQVB01000033">
    <property type="protein sequence ID" value="SHF96175.1"/>
    <property type="molecule type" value="Genomic_DNA"/>
</dbReference>
<dbReference type="STRING" id="1121391.SAMN02745206_03007"/>
<reference evidence="4" key="1">
    <citation type="submission" date="2016-11" db="EMBL/GenBank/DDBJ databases">
        <authorList>
            <person name="Varghese N."/>
            <person name="Submissions S."/>
        </authorList>
    </citation>
    <scope>NUCLEOTIDE SEQUENCE [LARGE SCALE GENOMIC DNA]</scope>
    <source>
        <strain evidence="4">DSM 9756</strain>
    </source>
</reference>
<organism evidence="3 4">
    <name type="scientific">Desulfacinum infernum DSM 9756</name>
    <dbReference type="NCBI Taxonomy" id="1121391"/>
    <lineage>
        <taxon>Bacteria</taxon>
        <taxon>Pseudomonadati</taxon>
        <taxon>Thermodesulfobacteriota</taxon>
        <taxon>Syntrophobacteria</taxon>
        <taxon>Syntrophobacterales</taxon>
        <taxon>Syntrophobacteraceae</taxon>
        <taxon>Desulfacinum</taxon>
    </lineage>
</organism>